<feature type="coiled-coil region" evidence="1">
    <location>
        <begin position="1905"/>
        <end position="1932"/>
    </location>
</feature>
<feature type="coiled-coil region" evidence="1">
    <location>
        <begin position="852"/>
        <end position="893"/>
    </location>
</feature>
<feature type="region of interest" description="Disordered" evidence="2">
    <location>
        <begin position="2135"/>
        <end position="2241"/>
    </location>
</feature>
<feature type="region of interest" description="Disordered" evidence="2">
    <location>
        <begin position="798"/>
        <end position="828"/>
    </location>
</feature>
<feature type="region of interest" description="Disordered" evidence="2">
    <location>
        <begin position="1974"/>
        <end position="2046"/>
    </location>
</feature>
<feature type="compositionally biased region" description="Basic and acidic residues" evidence="2">
    <location>
        <begin position="401"/>
        <end position="417"/>
    </location>
</feature>
<dbReference type="Gene3D" id="1.10.287.1490">
    <property type="match status" value="2"/>
</dbReference>
<feature type="compositionally biased region" description="Polar residues" evidence="2">
    <location>
        <begin position="445"/>
        <end position="457"/>
    </location>
</feature>
<evidence type="ECO:0000313" key="3">
    <source>
        <dbReference type="EMBL" id="CAE2255093.1"/>
    </source>
</evidence>
<accession>A0A7S4J804</accession>
<feature type="region of interest" description="Disordered" evidence="2">
    <location>
        <begin position="1422"/>
        <end position="1466"/>
    </location>
</feature>
<feature type="compositionally biased region" description="Basic and acidic residues" evidence="2">
    <location>
        <begin position="810"/>
        <end position="825"/>
    </location>
</feature>
<feature type="compositionally biased region" description="Basic and acidic residues" evidence="2">
    <location>
        <begin position="1984"/>
        <end position="1997"/>
    </location>
</feature>
<feature type="compositionally biased region" description="Basic and acidic residues" evidence="2">
    <location>
        <begin position="2139"/>
        <end position="2157"/>
    </location>
</feature>
<evidence type="ECO:0000256" key="1">
    <source>
        <dbReference type="SAM" id="Coils"/>
    </source>
</evidence>
<feature type="region of interest" description="Disordered" evidence="2">
    <location>
        <begin position="2090"/>
        <end position="2112"/>
    </location>
</feature>
<proteinExistence type="predicted"/>
<feature type="compositionally biased region" description="Polar residues" evidence="2">
    <location>
        <begin position="1102"/>
        <end position="1115"/>
    </location>
</feature>
<dbReference type="PANTHER" id="PTHR43941">
    <property type="entry name" value="STRUCTURAL MAINTENANCE OF CHROMOSOMES PROTEIN 2"/>
    <property type="match status" value="1"/>
</dbReference>
<feature type="compositionally biased region" description="Polar residues" evidence="2">
    <location>
        <begin position="917"/>
        <end position="928"/>
    </location>
</feature>
<evidence type="ECO:0000256" key="2">
    <source>
        <dbReference type="SAM" id="MobiDB-lite"/>
    </source>
</evidence>
<dbReference type="PANTHER" id="PTHR43941:SF1">
    <property type="entry name" value="STRUCTURAL MAINTENANCE OF CHROMOSOMES PROTEIN 2"/>
    <property type="match status" value="1"/>
</dbReference>
<feature type="compositionally biased region" description="Polar residues" evidence="2">
    <location>
        <begin position="1837"/>
        <end position="1846"/>
    </location>
</feature>
<feature type="compositionally biased region" description="Low complexity" evidence="2">
    <location>
        <begin position="322"/>
        <end position="331"/>
    </location>
</feature>
<keyword evidence="1" id="KW-0175">Coiled coil</keyword>
<protein>
    <submittedName>
        <fullName evidence="3">Uncharacterized protein</fullName>
    </submittedName>
</protein>
<feature type="coiled-coil region" evidence="1">
    <location>
        <begin position="465"/>
        <end position="520"/>
    </location>
</feature>
<name>A0A7S4J804_9STRA</name>
<organism evidence="3">
    <name type="scientific">Odontella aurita</name>
    <dbReference type="NCBI Taxonomy" id="265563"/>
    <lineage>
        <taxon>Eukaryota</taxon>
        <taxon>Sar</taxon>
        <taxon>Stramenopiles</taxon>
        <taxon>Ochrophyta</taxon>
        <taxon>Bacillariophyta</taxon>
        <taxon>Mediophyceae</taxon>
        <taxon>Biddulphiophycidae</taxon>
        <taxon>Eupodiscales</taxon>
        <taxon>Odontellaceae</taxon>
        <taxon>Odontella</taxon>
    </lineage>
</organism>
<gene>
    <name evidence="3" type="ORF">OAUR00152_LOCUS23489</name>
</gene>
<feature type="coiled-coil region" evidence="1">
    <location>
        <begin position="584"/>
        <end position="618"/>
    </location>
</feature>
<dbReference type="GO" id="GO:0000785">
    <property type="term" value="C:chromatin"/>
    <property type="evidence" value="ECO:0007669"/>
    <property type="project" value="TreeGrafter"/>
</dbReference>
<dbReference type="EMBL" id="HBKQ01034321">
    <property type="protein sequence ID" value="CAE2255093.1"/>
    <property type="molecule type" value="Transcribed_RNA"/>
</dbReference>
<feature type="region of interest" description="Disordered" evidence="2">
    <location>
        <begin position="1719"/>
        <end position="1739"/>
    </location>
</feature>
<feature type="region of interest" description="Disordered" evidence="2">
    <location>
        <begin position="254"/>
        <end position="373"/>
    </location>
</feature>
<feature type="compositionally biased region" description="Polar residues" evidence="2">
    <location>
        <begin position="2212"/>
        <end position="2241"/>
    </location>
</feature>
<feature type="region of interest" description="Disordered" evidence="2">
    <location>
        <begin position="899"/>
        <end position="963"/>
    </location>
</feature>
<dbReference type="GO" id="GO:0003682">
    <property type="term" value="F:chromatin binding"/>
    <property type="evidence" value="ECO:0007669"/>
    <property type="project" value="TreeGrafter"/>
</dbReference>
<feature type="coiled-coil region" evidence="1">
    <location>
        <begin position="651"/>
        <end position="789"/>
    </location>
</feature>
<feature type="region of interest" description="Disordered" evidence="2">
    <location>
        <begin position="386"/>
        <end position="457"/>
    </location>
</feature>
<dbReference type="GO" id="GO:0007076">
    <property type="term" value="P:mitotic chromosome condensation"/>
    <property type="evidence" value="ECO:0007669"/>
    <property type="project" value="TreeGrafter"/>
</dbReference>
<feature type="compositionally biased region" description="Low complexity" evidence="2">
    <location>
        <begin position="1816"/>
        <end position="1836"/>
    </location>
</feature>
<feature type="compositionally biased region" description="Basic and acidic residues" evidence="2">
    <location>
        <begin position="256"/>
        <end position="287"/>
    </location>
</feature>
<feature type="compositionally biased region" description="Acidic residues" evidence="2">
    <location>
        <begin position="435"/>
        <end position="444"/>
    </location>
</feature>
<feature type="compositionally biased region" description="Basic and acidic residues" evidence="2">
    <location>
        <begin position="2006"/>
        <end position="2046"/>
    </location>
</feature>
<feature type="region of interest" description="Disordered" evidence="2">
    <location>
        <begin position="1816"/>
        <end position="1850"/>
    </location>
</feature>
<dbReference type="GO" id="GO:0000796">
    <property type="term" value="C:condensin complex"/>
    <property type="evidence" value="ECO:0007669"/>
    <property type="project" value="TreeGrafter"/>
</dbReference>
<feature type="compositionally biased region" description="Acidic residues" evidence="2">
    <location>
        <begin position="1"/>
        <end position="10"/>
    </location>
</feature>
<sequence>MHSGDEEEVVAEARRMVAHSPARRFRPVSREACLSPRQSPKPERSFNETVISDADSAAQDGGNAEHEVAEGVSISFLNGIPTLDENGRDPAEAMEAMEARADAEEVARQQLQIQGVGLETSCTDADGSIWAMCGTYSTRPALSKKQPARAAKKVARGAGAAVVGVENDESTADVALDADVSAPNPQSSSNDSCVTADSDPEVYAADGGVMKEPGEMLSFLGESFLDDTLAGSVTGGIASASAAERKRGGFLSPLVEADRSADEAACERSADRTDSEEEKAPQSRGDVRVGPGKMISFAEDVNGNRGNGTDEDSALLVPPPSSARSARSARSIGTFSLPEVERDCGSDAATVDEEGNDEGFPSWTDNEGDDEFGECKNEVNVSVAISVVSDDDDEDQCNAETGHHSQRYPDNHAEGGKKLGGARSIKPRVNFNLPNDDEADDNGSESDSQQMLAPLSTSEVQRNMMDAALQETEGYEEAIEVLRSELDVAEAKTVQERRRRKEAEERIRRLEERVRSVERGSDDNDVVATASPGTALIDTPKSVSTRSATTPASIISKRVDSTTADLIERNKTLVKEVRFADQTCVELSERSASLQSEVDRLSNDLEERDDEVAHLRADLLKAGRDGARMEQQRDTALERTQEVKTEGECRLKKAHEKLAESQRREEELNARILEGAKALAAAEARVEVMRIERDSAEETASQLCEREAEDERCDVEMGALRERVETLRGQRDELLEKVGMESAEKDRAIQECDGLREWCSELEEQLIEAEELIATAEEAATAAAAVEEQWTLDVEEEEKSAVPGTPQVAHRLESSSVADERRNDNLRTPTSNVLAKTLRSELRRGREDRDRLDGVERDLADAETRLHMALVEADGLREELADREYQLEEREKELDALVTSRSVNSSGEELEEGTDCSGANSVHASTRGSGALMEETDAEASAGSYEETCSASDGSEDTEETSQHLDILVEEMERLRSEASERQDELEGARRRVALVESELEDARTRMLRALHDREALQAEVGALRDSLDDAKDVNTIVNAEAKANDARAATEARKTVLAAVSQINYACSKVGDEAEKKLRDQARTVTRLTEAVRYLQSQLDFQEEQSQSQNTANMRSEDLSGIRSASCDESCAEQSIVSDVSGDGGNYDGNIFAPRAHATHHNDNNNGDDDVINATFASGCATRDSRTYASEQNTLELMEEARFHESELREELRSTTERLAEADAKRQELFSDLKKARAEVQEQRDTIMILKAQYTYEKGDLVEKISKAQTKVEELDAKLAEAARDLDDARECHAREAEMLNAHLDDLRTQLEDCQDQVDDSAQEADMLREDKAELAAQIGRFETKVARAQRDHAQVAETLSNEVEAHAQERREFQDEIEALQTNLGVCENRLEAAKDEGNKVRREADERIYDLSMKKEALEEEGRRLRERAEQRQAELERERTQALNAREEAEKERRARADAEGEVEKSRAAANVLRSKIEVLAGAAEVTRSELEACQSALQDAKDAAAALEKEKTNLKEDITSAMSTLHRIEYDRASLNSDLKDLEEAKEKAECSLHAEIEEKARRISEVEEELSSRSEEMDKLNEELSQVRQESDDHLNRCLDLEDEIDRNKATAEKDEVEIEELKEALQTCSSEMETLKTSYVSCNDKLAEAMERNRADDRCIEEMKTSASATEEKLRAVASCLSEAKRELMTMQQQRDDLKRITDNMDREADRLRSELEATSAGSRANMEEKERALEELAESKRVRVSDLEGRLSVVTEERDQAVEALGEATAKFRRDLADIVAATNLAVAQCGVDLDSGTLEATDASLFDSPSSLPSLSQSPSSLNRSSPNVAGSPSSLDKSWGQGQEGLSMVLNEVRYCHSGLKAMIAKVSEQADLLQGATIERQRLASEVTTHYRSKEELRVSLADEKEKSNKLESKLKSAYKRADSNKSKLVATESALHKSKKSMEVVERELESTLRDFDGMKKMSDETNEEREEMERTLRRTVRERDEAAEERDDALDRLKEARDRLKEKEGSVESLVRQREDTSNDLWKTRESASKAEEELLERTEELVELREKHDSLDRKCVRLRDYIKKLTGKCEEWSTHYEESSKQSTDTMRAHQAARDRIAELERELAAARSCSECKALGRAVSTEEGKREVLREQISERKRQQQRARTAREASGGKARTGGPTNTGKKTKVVSWNATPSDKKRTPSGYPKTPLRSLDSNSMNLNNRRGLTTPASASNASGVSVDL</sequence>
<feature type="region of interest" description="Disordered" evidence="2">
    <location>
        <begin position="1102"/>
        <end position="1121"/>
    </location>
</feature>
<feature type="region of interest" description="Disordered" evidence="2">
    <location>
        <begin position="1"/>
        <end position="66"/>
    </location>
</feature>
<reference evidence="3" key="1">
    <citation type="submission" date="2021-01" db="EMBL/GenBank/DDBJ databases">
        <authorList>
            <person name="Corre E."/>
            <person name="Pelletier E."/>
            <person name="Niang G."/>
            <person name="Scheremetjew M."/>
            <person name="Finn R."/>
            <person name="Kale V."/>
            <person name="Holt S."/>
            <person name="Cochrane G."/>
            <person name="Meng A."/>
            <person name="Brown T."/>
            <person name="Cohen L."/>
        </authorList>
    </citation>
    <scope>NUCLEOTIDE SEQUENCE</scope>
    <source>
        <strain evidence="3">Isolate 1302-5</strain>
    </source>
</reference>
<dbReference type="GO" id="GO:0000793">
    <property type="term" value="C:condensed chromosome"/>
    <property type="evidence" value="ECO:0007669"/>
    <property type="project" value="TreeGrafter"/>
</dbReference>